<proteinExistence type="inferred from homology"/>
<keyword evidence="8" id="KW-0969">Cilium</keyword>
<sequence length="234" mass="24642">MFDEIDNTAVARAAGGAGGSSLPLSQSQSDELRESFLRLLTTQLQNQDPLNPLENAEMTSQIAQINTVSGIEQLNDTLKLITGQIDANQALQASALVGKGVMVPGDRVLLEQDEEGEVFTTPFGIELDEPAENVQATITDAGGRVVSQLDLGAVDAGVSSFNWDGMTAEGEVAAPGAYSVTFEAIDADEESLNTETLNYAQVGGVTPQDQDGNVKLDLGAIYGQVGLDDIRQIL</sequence>
<accession>A0AAJ0XF23</accession>
<feature type="domain" description="FlgD Tudor-like" evidence="7">
    <location>
        <begin position="88"/>
        <end position="231"/>
    </location>
</feature>
<gene>
    <name evidence="8" type="primary">flgD</name>
    <name evidence="8" type="ORF">CCR82_04310</name>
</gene>
<dbReference type="Pfam" id="PF13860">
    <property type="entry name" value="FlgD_ig"/>
    <property type="match status" value="1"/>
</dbReference>
<dbReference type="InterPro" id="IPR005648">
    <property type="entry name" value="FlgD"/>
</dbReference>
<dbReference type="EMBL" id="NHSF01000023">
    <property type="protein sequence ID" value="MBK5929776.1"/>
    <property type="molecule type" value="Genomic_DNA"/>
</dbReference>
<reference evidence="8" key="1">
    <citation type="submission" date="2017-05" db="EMBL/GenBank/DDBJ databases">
        <authorList>
            <person name="Imhoff J.F."/>
            <person name="Rahn T."/>
            <person name="Kuenzel S."/>
            <person name="Neulinger S.C."/>
        </authorList>
    </citation>
    <scope>NUCLEOTIDE SEQUENCE</scope>
    <source>
        <strain evidence="8">DSM 4395</strain>
    </source>
</reference>
<dbReference type="RefSeq" id="WP_201244188.1">
    <property type="nucleotide sequence ID" value="NZ_NHSF01000023.1"/>
</dbReference>
<dbReference type="GO" id="GO:0044781">
    <property type="term" value="P:bacterial-type flagellum organization"/>
    <property type="evidence" value="ECO:0007669"/>
    <property type="project" value="UniProtKB-UniRule"/>
</dbReference>
<dbReference type="Pfam" id="PF03963">
    <property type="entry name" value="FlgD"/>
    <property type="match status" value="1"/>
</dbReference>
<evidence type="ECO:0000313" key="9">
    <source>
        <dbReference type="Proteomes" id="UP001296967"/>
    </source>
</evidence>
<comment type="function">
    <text evidence="4 5">Required for flagellar hook formation. May act as a scaffolding protein.</text>
</comment>
<reference evidence="8" key="2">
    <citation type="journal article" date="2020" name="Microorganisms">
        <title>Osmotic Adaptation and Compatible Solute Biosynthesis of Phototrophic Bacteria as Revealed from Genome Analyses.</title>
        <authorList>
            <person name="Imhoff J.F."/>
            <person name="Rahn T."/>
            <person name="Kunzel S."/>
            <person name="Keller A."/>
            <person name="Neulinger S.C."/>
        </authorList>
    </citation>
    <scope>NUCLEOTIDE SEQUENCE</scope>
    <source>
        <strain evidence="8">DSM 4395</strain>
    </source>
</reference>
<evidence type="ECO:0000313" key="8">
    <source>
        <dbReference type="EMBL" id="MBK5929776.1"/>
    </source>
</evidence>
<dbReference type="Pfam" id="PF13861">
    <property type="entry name" value="FLgD_tudor"/>
    <property type="match status" value="1"/>
</dbReference>
<comment type="caution">
    <text evidence="8">The sequence shown here is derived from an EMBL/GenBank/DDBJ whole genome shotgun (WGS) entry which is preliminary data.</text>
</comment>
<dbReference type="Proteomes" id="UP001296967">
    <property type="component" value="Unassembled WGS sequence"/>
</dbReference>
<evidence type="ECO:0000256" key="5">
    <source>
        <dbReference type="RuleBase" id="RU362076"/>
    </source>
</evidence>
<evidence type="ECO:0000256" key="3">
    <source>
        <dbReference type="ARBA" id="ARBA00022795"/>
    </source>
</evidence>
<dbReference type="Gene3D" id="2.30.30.910">
    <property type="match status" value="1"/>
</dbReference>
<dbReference type="InterPro" id="IPR025965">
    <property type="entry name" value="FlgD/Vpr_Ig-like"/>
</dbReference>
<evidence type="ECO:0000259" key="6">
    <source>
        <dbReference type="Pfam" id="PF13860"/>
    </source>
</evidence>
<name>A0AAJ0XF23_HALSE</name>
<keyword evidence="8" id="KW-0282">Flagellum</keyword>
<evidence type="ECO:0000259" key="7">
    <source>
        <dbReference type="Pfam" id="PF13861"/>
    </source>
</evidence>
<evidence type="ECO:0000256" key="2">
    <source>
        <dbReference type="ARBA" id="ARBA00016013"/>
    </source>
</evidence>
<dbReference type="InterPro" id="IPR025963">
    <property type="entry name" value="FLgD_Tudor"/>
</dbReference>
<evidence type="ECO:0000256" key="4">
    <source>
        <dbReference type="ARBA" id="ARBA00024746"/>
    </source>
</evidence>
<keyword evidence="9" id="KW-1185">Reference proteome</keyword>
<keyword evidence="3 5" id="KW-1005">Bacterial flagellum biogenesis</keyword>
<comment type="similarity">
    <text evidence="1 5">Belongs to the FlgD family.</text>
</comment>
<organism evidence="8 9">
    <name type="scientific">Halochromatium salexigens</name>
    <name type="common">Chromatium salexigens</name>
    <dbReference type="NCBI Taxonomy" id="49447"/>
    <lineage>
        <taxon>Bacteria</taxon>
        <taxon>Pseudomonadati</taxon>
        <taxon>Pseudomonadota</taxon>
        <taxon>Gammaproteobacteria</taxon>
        <taxon>Chromatiales</taxon>
        <taxon>Chromatiaceae</taxon>
        <taxon>Halochromatium</taxon>
    </lineage>
</organism>
<dbReference type="Gene3D" id="2.60.40.4070">
    <property type="match status" value="1"/>
</dbReference>
<feature type="domain" description="FlgD/Vpr Ig-like" evidence="6">
    <location>
        <begin position="120"/>
        <end position="187"/>
    </location>
</feature>
<keyword evidence="8" id="KW-0966">Cell projection</keyword>
<dbReference type="AlphaFoldDB" id="A0AAJ0XF23"/>
<evidence type="ECO:0000256" key="1">
    <source>
        <dbReference type="ARBA" id="ARBA00010577"/>
    </source>
</evidence>
<protein>
    <recommendedName>
        <fullName evidence="2 5">Basal-body rod modification protein FlgD</fullName>
    </recommendedName>
</protein>